<evidence type="ECO:0000256" key="1">
    <source>
        <dbReference type="SAM" id="MobiDB-lite"/>
    </source>
</evidence>
<dbReference type="AlphaFoldDB" id="A0A8I6WPC6"/>
<keyword evidence="3" id="KW-1185">Reference proteome</keyword>
<evidence type="ECO:0000313" key="2">
    <source>
        <dbReference type="EnsemblPlants" id="HORVU.MOREX.r3.3HG0233370.1"/>
    </source>
</evidence>
<feature type="region of interest" description="Disordered" evidence="1">
    <location>
        <begin position="1"/>
        <end position="23"/>
    </location>
</feature>
<dbReference type="PANTHER" id="PTHR33103">
    <property type="entry name" value="OS01G0153900 PROTEIN"/>
    <property type="match status" value="1"/>
</dbReference>
<accession>A0A8I6WPC6</accession>
<reference evidence="2" key="2">
    <citation type="submission" date="2020-10" db="EMBL/GenBank/DDBJ databases">
        <authorList>
            <person name="Scholz U."/>
            <person name="Mascher M."/>
            <person name="Fiebig A."/>
        </authorList>
    </citation>
    <scope>NUCLEOTIDE SEQUENCE [LARGE SCALE GENOMIC DNA]</scope>
    <source>
        <strain evidence="2">cv. Morex</strain>
    </source>
</reference>
<reference evidence="2" key="3">
    <citation type="submission" date="2022-01" db="UniProtKB">
        <authorList>
            <consortium name="EnsemblPlants"/>
        </authorList>
    </citation>
    <scope>IDENTIFICATION</scope>
    <source>
        <strain evidence="2">subsp. vulgare</strain>
    </source>
</reference>
<dbReference type="Proteomes" id="UP000011116">
    <property type="component" value="Chromosome 3H"/>
</dbReference>
<dbReference type="InterPro" id="IPR007750">
    <property type="entry name" value="DUF674"/>
</dbReference>
<evidence type="ECO:0000313" key="3">
    <source>
        <dbReference type="Proteomes" id="UP000011116"/>
    </source>
</evidence>
<proteinExistence type="predicted"/>
<reference evidence="3" key="1">
    <citation type="journal article" date="2012" name="Nature">
        <title>A physical, genetic and functional sequence assembly of the barley genome.</title>
        <authorList>
            <consortium name="The International Barley Genome Sequencing Consortium"/>
            <person name="Mayer K.F."/>
            <person name="Waugh R."/>
            <person name="Brown J.W."/>
            <person name="Schulman A."/>
            <person name="Langridge P."/>
            <person name="Platzer M."/>
            <person name="Fincher G.B."/>
            <person name="Muehlbauer G.J."/>
            <person name="Sato K."/>
            <person name="Close T.J."/>
            <person name="Wise R.P."/>
            <person name="Stein N."/>
        </authorList>
    </citation>
    <scope>NUCLEOTIDE SEQUENCE [LARGE SCALE GENOMIC DNA]</scope>
    <source>
        <strain evidence="3">cv. Morex</strain>
    </source>
</reference>
<dbReference type="PANTHER" id="PTHR33103:SF45">
    <property type="entry name" value="OS01G0154600 PROTEIN"/>
    <property type="match status" value="1"/>
</dbReference>
<protein>
    <submittedName>
        <fullName evidence="2">Uncharacterized protein</fullName>
    </submittedName>
</protein>
<feature type="compositionally biased region" description="Acidic residues" evidence="1">
    <location>
        <begin position="14"/>
        <end position="23"/>
    </location>
</feature>
<dbReference type="Gramene" id="HORVU.MOREX.r3.3HG0233370.1">
    <property type="protein sequence ID" value="HORVU.MOREX.r3.3HG0233370.1"/>
    <property type="gene ID" value="HORVU.MOREX.r3.3HG0233370"/>
</dbReference>
<dbReference type="Pfam" id="PF05056">
    <property type="entry name" value="DUF674"/>
    <property type="match status" value="2"/>
</dbReference>
<name>A0A8I6WPC6_HORVV</name>
<sequence length="240" mass="25577">MLRRKREELYSLGAEDETDLGSEDEEIAEQEADATTLADVLSMKLVIDTKSQKVSFAEAGSDVVEFLTGLLSLPLGTVVKLLTKEHMVGSIGNILGSVEKIDAGYMGKERRLSPDVSPTALSCLQKLLSAHLSNGRICHCTLSSMYGATASSASAAARTSTTATYTVGDDLSVNPASFFSTMSLLGITQFAQFGGKDLSTLQEKTVKIGKKEALMILAASLNSKTVLTDVFLKKEANVQI</sequence>
<organism evidence="2 3">
    <name type="scientific">Hordeum vulgare subsp. vulgare</name>
    <name type="common">Domesticated barley</name>
    <dbReference type="NCBI Taxonomy" id="112509"/>
    <lineage>
        <taxon>Eukaryota</taxon>
        <taxon>Viridiplantae</taxon>
        <taxon>Streptophyta</taxon>
        <taxon>Embryophyta</taxon>
        <taxon>Tracheophyta</taxon>
        <taxon>Spermatophyta</taxon>
        <taxon>Magnoliopsida</taxon>
        <taxon>Liliopsida</taxon>
        <taxon>Poales</taxon>
        <taxon>Poaceae</taxon>
        <taxon>BOP clade</taxon>
        <taxon>Pooideae</taxon>
        <taxon>Triticodae</taxon>
        <taxon>Triticeae</taxon>
        <taxon>Hordeinae</taxon>
        <taxon>Hordeum</taxon>
    </lineage>
</organism>
<dbReference type="EnsemblPlants" id="HORVU.MOREX.r3.3HG0233370.1">
    <property type="protein sequence ID" value="HORVU.MOREX.r3.3HG0233370.1"/>
    <property type="gene ID" value="HORVU.MOREX.r3.3HG0233370"/>
</dbReference>